<gene>
    <name evidence="2" type="ORF">V5O48_016434</name>
</gene>
<organism evidence="2 3">
    <name type="scientific">Marasmius crinis-equi</name>
    <dbReference type="NCBI Taxonomy" id="585013"/>
    <lineage>
        <taxon>Eukaryota</taxon>
        <taxon>Fungi</taxon>
        <taxon>Dikarya</taxon>
        <taxon>Basidiomycota</taxon>
        <taxon>Agaricomycotina</taxon>
        <taxon>Agaricomycetes</taxon>
        <taxon>Agaricomycetidae</taxon>
        <taxon>Agaricales</taxon>
        <taxon>Marasmiineae</taxon>
        <taxon>Marasmiaceae</taxon>
        <taxon>Marasmius</taxon>
    </lineage>
</organism>
<dbReference type="EMBL" id="JBAHYK010002200">
    <property type="protein sequence ID" value="KAL0565588.1"/>
    <property type="molecule type" value="Genomic_DNA"/>
</dbReference>
<feature type="compositionally biased region" description="Low complexity" evidence="1">
    <location>
        <begin position="224"/>
        <end position="241"/>
    </location>
</feature>
<proteinExistence type="predicted"/>
<keyword evidence="3" id="KW-1185">Reference proteome</keyword>
<feature type="compositionally biased region" description="Basic and acidic residues" evidence="1">
    <location>
        <begin position="581"/>
        <end position="590"/>
    </location>
</feature>
<reference evidence="2 3" key="1">
    <citation type="submission" date="2024-02" db="EMBL/GenBank/DDBJ databases">
        <title>A draft genome for the cacao thread blight pathogen Marasmius crinis-equi.</title>
        <authorList>
            <person name="Cohen S.P."/>
            <person name="Baruah I.K."/>
            <person name="Amoako-Attah I."/>
            <person name="Bukari Y."/>
            <person name="Meinhardt L.W."/>
            <person name="Bailey B.A."/>
        </authorList>
    </citation>
    <scope>NUCLEOTIDE SEQUENCE [LARGE SCALE GENOMIC DNA]</scope>
    <source>
        <strain evidence="2 3">GH-76</strain>
    </source>
</reference>
<feature type="compositionally biased region" description="Basic and acidic residues" evidence="1">
    <location>
        <begin position="104"/>
        <end position="115"/>
    </location>
</feature>
<feature type="compositionally biased region" description="Basic and acidic residues" evidence="1">
    <location>
        <begin position="77"/>
        <end position="93"/>
    </location>
</feature>
<feature type="compositionally biased region" description="Acidic residues" evidence="1">
    <location>
        <begin position="137"/>
        <end position="148"/>
    </location>
</feature>
<feature type="compositionally biased region" description="Low complexity" evidence="1">
    <location>
        <begin position="316"/>
        <end position="326"/>
    </location>
</feature>
<evidence type="ECO:0000256" key="1">
    <source>
        <dbReference type="SAM" id="MobiDB-lite"/>
    </source>
</evidence>
<protein>
    <submittedName>
        <fullName evidence="2">Uncharacterized protein</fullName>
    </submittedName>
</protein>
<feature type="compositionally biased region" description="Polar residues" evidence="1">
    <location>
        <begin position="263"/>
        <end position="275"/>
    </location>
</feature>
<accession>A0ABR3ES05</accession>
<sequence length="619" mass="68572">MPSRKHKNTQNDTESDTATNSLETPAVQVTGRETRAGRKRAASTDQPISNLTTPTPTKSTKKKAKITLIDENSTPAKSRELPGRANRSQRELPDNGFIPRAPRRTSEQVQADKEQLEVEIQAQQQQLLDSQRRLAEMEIDEEEEDMVEVEERVDRFEIASTDSESEKDNVDEAELEHDETDDHPGNKQTTKSRKASSKSGRGKKGEMKAAVETLKGLVREDRGTSSAKGKGKKTTATQKQQVNTGGLLSDWKERGSKEVVGSRKTQAVEESTSDGGLNDEDAAAVKPPFAKTPVKRSNNLVALKNSKDTTAKTPEKTPTATAPTPASISNKTPKSSKARVKKTSQLAITTKVTTDTPAKAEPVPMPDIATGWRTKGTAAFYGLLLCSERPFHDFRKTNDRFRDIVQSTVPVLYNSQYQVVKGDDLYEKAYDRVNEKRRDIGDTAIEIVERFFEAPEYSDDASARRSYALSALKVGGPLLYSEPRPPHKSAKGLFLSPFIVDVVKKYINVYTRSPLSHGEPIGLLALAAAALERAFRRYTDNGIPTTPPSFSEGFVGESVVGYMVSAKQMSPNRWKELRKRCGVEEKKEEPIKEEEDPLDISSHRHILYDLSSPPPEETS</sequence>
<dbReference type="Proteomes" id="UP001465976">
    <property type="component" value="Unassembled WGS sequence"/>
</dbReference>
<feature type="compositionally biased region" description="Polar residues" evidence="1">
    <location>
        <begin position="10"/>
        <end position="23"/>
    </location>
</feature>
<feature type="region of interest" description="Disordered" evidence="1">
    <location>
        <begin position="1"/>
        <end position="115"/>
    </location>
</feature>
<comment type="caution">
    <text evidence="2">The sequence shown here is derived from an EMBL/GenBank/DDBJ whole genome shotgun (WGS) entry which is preliminary data.</text>
</comment>
<evidence type="ECO:0000313" key="3">
    <source>
        <dbReference type="Proteomes" id="UP001465976"/>
    </source>
</evidence>
<feature type="region of interest" description="Disordered" evidence="1">
    <location>
        <begin position="133"/>
        <end position="343"/>
    </location>
</feature>
<evidence type="ECO:0000313" key="2">
    <source>
        <dbReference type="EMBL" id="KAL0565588.1"/>
    </source>
</evidence>
<feature type="compositionally biased region" description="Basic residues" evidence="1">
    <location>
        <begin position="190"/>
        <end position="202"/>
    </location>
</feature>
<feature type="compositionally biased region" description="Basic and acidic residues" evidence="1">
    <location>
        <begin position="250"/>
        <end position="261"/>
    </location>
</feature>
<feature type="compositionally biased region" description="Basic and acidic residues" evidence="1">
    <location>
        <begin position="305"/>
        <end position="315"/>
    </location>
</feature>
<name>A0ABR3ES05_9AGAR</name>
<feature type="region of interest" description="Disordered" evidence="1">
    <location>
        <begin position="581"/>
        <end position="619"/>
    </location>
</feature>